<organism evidence="1 2">
    <name type="scientific">Oscillatoria acuminata PCC 6304</name>
    <dbReference type="NCBI Taxonomy" id="56110"/>
    <lineage>
        <taxon>Bacteria</taxon>
        <taxon>Bacillati</taxon>
        <taxon>Cyanobacteriota</taxon>
        <taxon>Cyanophyceae</taxon>
        <taxon>Oscillatoriophycideae</taxon>
        <taxon>Oscillatoriales</taxon>
        <taxon>Oscillatoriaceae</taxon>
        <taxon>Oscillatoria</taxon>
    </lineage>
</organism>
<dbReference type="STRING" id="56110.Oscil6304_3753"/>
<name>K9TKE1_9CYAN</name>
<dbReference type="Pfam" id="PF00805">
    <property type="entry name" value="Pentapeptide"/>
    <property type="match status" value="2"/>
</dbReference>
<dbReference type="HOGENOM" id="CLU_033401_4_3_3"/>
<dbReference type="SUPFAM" id="SSF141571">
    <property type="entry name" value="Pentapeptide repeat-like"/>
    <property type="match status" value="1"/>
</dbReference>
<dbReference type="OrthoDB" id="518112at2"/>
<keyword evidence="2" id="KW-1185">Reference proteome</keyword>
<proteinExistence type="predicted"/>
<dbReference type="RefSeq" id="WP_015149939.1">
    <property type="nucleotide sequence ID" value="NC_019693.1"/>
</dbReference>
<dbReference type="Proteomes" id="UP000010367">
    <property type="component" value="Chromosome"/>
</dbReference>
<accession>K9TKE1</accession>
<dbReference type="AlphaFoldDB" id="K9TKE1"/>
<evidence type="ECO:0000313" key="1">
    <source>
        <dbReference type="EMBL" id="AFY83312.1"/>
    </source>
</evidence>
<dbReference type="PANTHER" id="PTHR14136">
    <property type="entry name" value="BTB_POZ DOMAIN-CONTAINING PROTEIN KCTD9"/>
    <property type="match status" value="1"/>
</dbReference>
<dbReference type="EMBL" id="CP003607">
    <property type="protein sequence ID" value="AFY83312.1"/>
    <property type="molecule type" value="Genomic_DNA"/>
</dbReference>
<reference evidence="1 2" key="1">
    <citation type="submission" date="2012-06" db="EMBL/GenBank/DDBJ databases">
        <title>Finished chromosome of genome of Oscillatoria acuminata PCC 6304.</title>
        <authorList>
            <consortium name="US DOE Joint Genome Institute"/>
            <person name="Gugger M."/>
            <person name="Coursin T."/>
            <person name="Rippka R."/>
            <person name="Tandeau De Marsac N."/>
            <person name="Huntemann M."/>
            <person name="Wei C.-L."/>
            <person name="Han J."/>
            <person name="Detter J.C."/>
            <person name="Han C."/>
            <person name="Tapia R."/>
            <person name="Davenport K."/>
            <person name="Daligault H."/>
            <person name="Erkkila T."/>
            <person name="Gu W."/>
            <person name="Munk A.C.C."/>
            <person name="Teshima H."/>
            <person name="Xu Y."/>
            <person name="Chain P."/>
            <person name="Chen A."/>
            <person name="Krypides N."/>
            <person name="Mavromatis K."/>
            <person name="Markowitz V."/>
            <person name="Szeto E."/>
            <person name="Ivanova N."/>
            <person name="Mikhailova N."/>
            <person name="Ovchinnikova G."/>
            <person name="Pagani I."/>
            <person name="Pati A."/>
            <person name="Goodwin L."/>
            <person name="Peters L."/>
            <person name="Pitluck S."/>
            <person name="Woyke T."/>
            <person name="Kerfeld C."/>
        </authorList>
    </citation>
    <scope>NUCLEOTIDE SEQUENCE [LARGE SCALE GENOMIC DNA]</scope>
    <source>
        <strain evidence="1 2">PCC 6304</strain>
    </source>
</reference>
<dbReference type="Gene3D" id="2.160.20.80">
    <property type="entry name" value="E3 ubiquitin-protein ligase SopA"/>
    <property type="match status" value="1"/>
</dbReference>
<gene>
    <name evidence="1" type="ORF">Oscil6304_3753</name>
</gene>
<evidence type="ECO:0000313" key="2">
    <source>
        <dbReference type="Proteomes" id="UP000010367"/>
    </source>
</evidence>
<dbReference type="eggNOG" id="COG1357">
    <property type="taxonomic scope" value="Bacteria"/>
</dbReference>
<protein>
    <submittedName>
        <fullName evidence="1">Putative low-complexity protein</fullName>
    </submittedName>
</protein>
<dbReference type="KEGG" id="oac:Oscil6304_3753"/>
<sequence length="181" mass="19470">MTQNLLISLSELLSRYQAGERNFAGYVPPRSLRNLDLSNIIFSGANLEEASLIDSKLCGAQLVGTNFVGAFLIQTDLSGADLTGANLDHAHLWGVNLRGAKLIDANLTRAQFGLSSVESYSNLTSANLRGSILADVRLGWVQIDPGYPRQLDCTGALLWNTTLPDGIFVAGPTYLNSEVSK</sequence>
<dbReference type="PANTHER" id="PTHR14136:SF17">
    <property type="entry name" value="BTB_POZ DOMAIN-CONTAINING PROTEIN KCTD9"/>
    <property type="match status" value="1"/>
</dbReference>
<dbReference type="InParanoid" id="K9TKE1"/>
<dbReference type="InterPro" id="IPR051082">
    <property type="entry name" value="Pentapeptide-BTB/POZ_domain"/>
</dbReference>
<dbReference type="InterPro" id="IPR001646">
    <property type="entry name" value="5peptide_repeat"/>
</dbReference>